<evidence type="ECO:0000313" key="2">
    <source>
        <dbReference type="EMBL" id="CAB3774976.1"/>
    </source>
</evidence>
<sequence>MSNKFRPLRKDKYAAIGIISASPRQDNLHLGACFSAISRINLIAEILDVSNVWAYFIFHCIDERSCNDQATVKARSTTRTWCSQSSSRPNTGAVVLIGRFLRSRRYCPGQVRDVASCSGRWRFEGRGGRPVRNVQADVLSGGERLCERGATRVASETAWAQRRAQTQPGGHGVHRGASTARQQHSRSRACAGDRNLAGAFDPPTQYRTCVSTQKKTVDDSPQVRPPSSALARYEALRADLLGTGPNSEGHAAIRFHGLLHGLAIQRPDASRIEAPTPTVPASNSVRDNGALVRVLANLVLRTHEELAHVY</sequence>
<gene>
    <name evidence="2" type="ORF">LMG29542_08358</name>
</gene>
<dbReference type="Proteomes" id="UP000494363">
    <property type="component" value="Unassembled WGS sequence"/>
</dbReference>
<evidence type="ECO:0000256" key="1">
    <source>
        <dbReference type="SAM" id="MobiDB-lite"/>
    </source>
</evidence>
<accession>A0A6J5FCI5</accession>
<feature type="region of interest" description="Disordered" evidence="1">
    <location>
        <begin position="162"/>
        <end position="205"/>
    </location>
</feature>
<protein>
    <submittedName>
        <fullName evidence="2">Uncharacterized protein</fullName>
    </submittedName>
</protein>
<organism evidence="2 3">
    <name type="scientific">Paraburkholderia humisilvae</name>
    <dbReference type="NCBI Taxonomy" id="627669"/>
    <lineage>
        <taxon>Bacteria</taxon>
        <taxon>Pseudomonadati</taxon>
        <taxon>Pseudomonadota</taxon>
        <taxon>Betaproteobacteria</taxon>
        <taxon>Burkholderiales</taxon>
        <taxon>Burkholderiaceae</taxon>
        <taxon>Paraburkholderia</taxon>
    </lineage>
</organism>
<dbReference type="AlphaFoldDB" id="A0A6J5FCI5"/>
<proteinExistence type="predicted"/>
<name>A0A6J5FCI5_9BURK</name>
<reference evidence="2 3" key="1">
    <citation type="submission" date="2020-04" db="EMBL/GenBank/DDBJ databases">
        <authorList>
            <person name="De Canck E."/>
        </authorList>
    </citation>
    <scope>NUCLEOTIDE SEQUENCE [LARGE SCALE GENOMIC DNA]</scope>
    <source>
        <strain evidence="2 3">LMG 29542</strain>
    </source>
</reference>
<keyword evidence="3" id="KW-1185">Reference proteome</keyword>
<evidence type="ECO:0000313" key="3">
    <source>
        <dbReference type="Proteomes" id="UP000494363"/>
    </source>
</evidence>
<dbReference type="EMBL" id="CADIKH010000219">
    <property type="protein sequence ID" value="CAB3774976.1"/>
    <property type="molecule type" value="Genomic_DNA"/>
</dbReference>